<evidence type="ECO:0000313" key="3">
    <source>
        <dbReference type="Proteomes" id="UP000766336"/>
    </source>
</evidence>
<dbReference type="InterPro" id="IPR013321">
    <property type="entry name" value="Arc_rbn_hlx_hlx"/>
</dbReference>
<dbReference type="InterPro" id="IPR002145">
    <property type="entry name" value="CopG"/>
</dbReference>
<dbReference type="Pfam" id="PF01402">
    <property type="entry name" value="RHH_1"/>
    <property type="match status" value="1"/>
</dbReference>
<feature type="domain" description="Ribbon-helix-helix protein CopG" evidence="1">
    <location>
        <begin position="8"/>
        <end position="46"/>
    </location>
</feature>
<dbReference type="Proteomes" id="UP000766336">
    <property type="component" value="Unassembled WGS sequence"/>
</dbReference>
<gene>
    <name evidence="2" type="ORF">KHU32_15175</name>
</gene>
<dbReference type="CDD" id="cd22231">
    <property type="entry name" value="RHH_NikR_HicB-like"/>
    <property type="match status" value="1"/>
</dbReference>
<organism evidence="2 3">
    <name type="scientific">Roseococcus pinisoli</name>
    <dbReference type="NCBI Taxonomy" id="2835040"/>
    <lineage>
        <taxon>Bacteria</taxon>
        <taxon>Pseudomonadati</taxon>
        <taxon>Pseudomonadota</taxon>
        <taxon>Alphaproteobacteria</taxon>
        <taxon>Acetobacterales</taxon>
        <taxon>Roseomonadaceae</taxon>
        <taxon>Roseococcus</taxon>
    </lineage>
</organism>
<comment type="caution">
    <text evidence="2">The sequence shown here is derived from an EMBL/GenBank/DDBJ whole genome shotgun (WGS) entry which is preliminary data.</text>
</comment>
<evidence type="ECO:0000313" key="2">
    <source>
        <dbReference type="EMBL" id="MBS7812290.1"/>
    </source>
</evidence>
<proteinExistence type="predicted"/>
<dbReference type="InterPro" id="IPR010985">
    <property type="entry name" value="Ribbon_hlx_hlx"/>
</dbReference>
<keyword evidence="3" id="KW-1185">Reference proteome</keyword>
<dbReference type="Gene3D" id="1.10.1220.10">
    <property type="entry name" value="Met repressor-like"/>
    <property type="match status" value="1"/>
</dbReference>
<evidence type="ECO:0000259" key="1">
    <source>
        <dbReference type="Pfam" id="PF01402"/>
    </source>
</evidence>
<dbReference type="SUPFAM" id="SSF47598">
    <property type="entry name" value="Ribbon-helix-helix"/>
    <property type="match status" value="1"/>
</dbReference>
<name>A0ABS5QF18_9PROT</name>
<protein>
    <submittedName>
        <fullName evidence="2">Ribbon-helix-helix protein, CopG family</fullName>
    </submittedName>
</protein>
<sequence>MKNRRLGERLSLRLSPEDLEALDNWGEARGCKSRSEMIRAVLRTLRKDASTDSTKEI</sequence>
<dbReference type="RefSeq" id="WP_213670998.1">
    <property type="nucleotide sequence ID" value="NZ_JAHCDA010000003.1"/>
</dbReference>
<accession>A0ABS5QF18</accession>
<reference evidence="2 3" key="1">
    <citation type="submission" date="2021-05" db="EMBL/GenBank/DDBJ databases">
        <title>Roseococcus sp. XZZS9, whole genome shotgun sequencing project.</title>
        <authorList>
            <person name="Zhao G."/>
            <person name="Shen L."/>
        </authorList>
    </citation>
    <scope>NUCLEOTIDE SEQUENCE [LARGE SCALE GENOMIC DNA]</scope>
    <source>
        <strain evidence="2 3">XZZS9</strain>
    </source>
</reference>
<dbReference type="EMBL" id="JAHCDA010000003">
    <property type="protein sequence ID" value="MBS7812290.1"/>
    <property type="molecule type" value="Genomic_DNA"/>
</dbReference>